<sequence length="113" mass="12669">MSASIDEAATVDGAGPWRRFYGIIFPMLKPVTMTAIVINFVNCWNDFIYPLYFITHSDKWGTILQLFQFIGAFRSQYELLFAGAMTIVLPTIIVYLLGQKYIISGMTSGAIKG</sequence>
<evidence type="ECO:0000256" key="4">
    <source>
        <dbReference type="ARBA" id="ARBA00022692"/>
    </source>
</evidence>
<dbReference type="Gene3D" id="1.10.3720.10">
    <property type="entry name" value="MetI-like"/>
    <property type="match status" value="1"/>
</dbReference>
<evidence type="ECO:0000256" key="2">
    <source>
        <dbReference type="ARBA" id="ARBA00022448"/>
    </source>
</evidence>
<dbReference type="Proteomes" id="UP001153387">
    <property type="component" value="Unassembled WGS sequence"/>
</dbReference>
<evidence type="ECO:0000256" key="5">
    <source>
        <dbReference type="ARBA" id="ARBA00022989"/>
    </source>
</evidence>
<dbReference type="EMBL" id="JAPDHZ010000003">
    <property type="protein sequence ID" value="MDG0791541.1"/>
    <property type="molecule type" value="Genomic_DNA"/>
</dbReference>
<keyword evidence="4 7" id="KW-0812">Transmembrane</keyword>
<proteinExistence type="inferred from homology"/>
<keyword evidence="6 7" id="KW-0472">Membrane</keyword>
<dbReference type="Pfam" id="PF00528">
    <property type="entry name" value="BPD_transp_1"/>
    <property type="match status" value="1"/>
</dbReference>
<dbReference type="PROSITE" id="PS50928">
    <property type="entry name" value="ABC_TM1"/>
    <property type="match status" value="1"/>
</dbReference>
<reference evidence="9 10" key="1">
    <citation type="submission" date="2022-10" db="EMBL/GenBank/DDBJ databases">
        <title>Comparative genomic analysis of Cohnella hashimotonis sp. nov., isolated from the International Space Station.</title>
        <authorList>
            <person name="Simpson A."/>
            <person name="Venkateswaran K."/>
        </authorList>
    </citation>
    <scope>NUCLEOTIDE SEQUENCE [LARGE SCALE GENOMIC DNA]</scope>
    <source>
        <strain evidence="9 10">DSM 18997</strain>
    </source>
</reference>
<feature type="transmembrane region" description="Helical" evidence="7">
    <location>
        <begin position="79"/>
        <end position="98"/>
    </location>
</feature>
<evidence type="ECO:0000256" key="7">
    <source>
        <dbReference type="RuleBase" id="RU363032"/>
    </source>
</evidence>
<evidence type="ECO:0000313" key="10">
    <source>
        <dbReference type="Proteomes" id="UP001153387"/>
    </source>
</evidence>
<organism evidence="9 10">
    <name type="scientific">Cohnella ginsengisoli</name>
    <dbReference type="NCBI Taxonomy" id="425004"/>
    <lineage>
        <taxon>Bacteria</taxon>
        <taxon>Bacillati</taxon>
        <taxon>Bacillota</taxon>
        <taxon>Bacilli</taxon>
        <taxon>Bacillales</taxon>
        <taxon>Paenibacillaceae</taxon>
        <taxon>Cohnella</taxon>
    </lineage>
</organism>
<comment type="similarity">
    <text evidence="7">Belongs to the binding-protein-dependent transport system permease family.</text>
</comment>
<keyword evidence="3" id="KW-1003">Cell membrane</keyword>
<evidence type="ECO:0000256" key="6">
    <source>
        <dbReference type="ARBA" id="ARBA00023136"/>
    </source>
</evidence>
<evidence type="ECO:0000256" key="1">
    <source>
        <dbReference type="ARBA" id="ARBA00004651"/>
    </source>
</evidence>
<dbReference type="SUPFAM" id="SSF161098">
    <property type="entry name" value="MetI-like"/>
    <property type="match status" value="1"/>
</dbReference>
<dbReference type="RefSeq" id="WP_277565416.1">
    <property type="nucleotide sequence ID" value="NZ_JAPDHZ010000003.1"/>
</dbReference>
<protein>
    <submittedName>
        <fullName evidence="9">ABC transporter permease subunit</fullName>
    </submittedName>
</protein>
<dbReference type="InterPro" id="IPR000515">
    <property type="entry name" value="MetI-like"/>
</dbReference>
<gene>
    <name evidence="9" type="ORF">OMP38_12165</name>
</gene>
<evidence type="ECO:0000313" key="9">
    <source>
        <dbReference type="EMBL" id="MDG0791541.1"/>
    </source>
</evidence>
<feature type="transmembrane region" description="Helical" evidence="7">
    <location>
        <begin position="20"/>
        <end position="41"/>
    </location>
</feature>
<dbReference type="GO" id="GO:0055085">
    <property type="term" value="P:transmembrane transport"/>
    <property type="evidence" value="ECO:0007669"/>
    <property type="project" value="InterPro"/>
</dbReference>
<name>A0A9X4QMN0_9BACL</name>
<dbReference type="CDD" id="cd06261">
    <property type="entry name" value="TM_PBP2"/>
    <property type="match status" value="1"/>
</dbReference>
<keyword evidence="2 7" id="KW-0813">Transport</keyword>
<accession>A0A9X4QMN0</accession>
<dbReference type="GO" id="GO:0005886">
    <property type="term" value="C:plasma membrane"/>
    <property type="evidence" value="ECO:0007669"/>
    <property type="project" value="UniProtKB-SubCell"/>
</dbReference>
<dbReference type="PANTHER" id="PTHR43744">
    <property type="entry name" value="ABC TRANSPORTER PERMEASE PROTEIN MG189-RELATED-RELATED"/>
    <property type="match status" value="1"/>
</dbReference>
<comment type="subcellular location">
    <subcellularLocation>
        <location evidence="1 7">Cell membrane</location>
        <topology evidence="1 7">Multi-pass membrane protein</topology>
    </subcellularLocation>
</comment>
<keyword evidence="10" id="KW-1185">Reference proteome</keyword>
<comment type="caution">
    <text evidence="9">The sequence shown here is derived from an EMBL/GenBank/DDBJ whole genome shotgun (WGS) entry which is preliminary data.</text>
</comment>
<keyword evidence="5 7" id="KW-1133">Transmembrane helix</keyword>
<feature type="domain" description="ABC transmembrane type-1" evidence="8">
    <location>
        <begin position="1"/>
        <end position="98"/>
    </location>
</feature>
<dbReference type="InterPro" id="IPR035906">
    <property type="entry name" value="MetI-like_sf"/>
</dbReference>
<evidence type="ECO:0000256" key="3">
    <source>
        <dbReference type="ARBA" id="ARBA00022475"/>
    </source>
</evidence>
<dbReference type="PANTHER" id="PTHR43744:SF8">
    <property type="entry name" value="SN-GLYCEROL-3-PHOSPHATE TRANSPORT SYSTEM PERMEASE PROTEIN UGPE"/>
    <property type="match status" value="1"/>
</dbReference>
<dbReference type="AlphaFoldDB" id="A0A9X4QMN0"/>
<evidence type="ECO:0000259" key="8">
    <source>
        <dbReference type="PROSITE" id="PS50928"/>
    </source>
</evidence>